<dbReference type="PANTHER" id="PTHR23110:SF94">
    <property type="entry name" value="ZINC FINGER PROTEIN CHINMO"/>
    <property type="match status" value="1"/>
</dbReference>
<comment type="caution">
    <text evidence="3">The sequence shown here is derived from an EMBL/GenBank/DDBJ whole genome shotgun (WGS) entry which is preliminary data.</text>
</comment>
<dbReference type="AlphaFoldDB" id="A0A4C1YKV9"/>
<evidence type="ECO:0000256" key="1">
    <source>
        <dbReference type="ARBA" id="ARBA00004123"/>
    </source>
</evidence>
<accession>A0A4C1YKV9</accession>
<reference evidence="3 4" key="1">
    <citation type="journal article" date="2019" name="Commun. Biol.">
        <title>The bagworm genome reveals a unique fibroin gene that provides high tensile strength.</title>
        <authorList>
            <person name="Kono N."/>
            <person name="Nakamura H."/>
            <person name="Ohtoshi R."/>
            <person name="Tomita M."/>
            <person name="Numata K."/>
            <person name="Arakawa K."/>
        </authorList>
    </citation>
    <scope>NUCLEOTIDE SEQUENCE [LARGE SCALE GENOMIC DNA]</scope>
</reference>
<dbReference type="InterPro" id="IPR051095">
    <property type="entry name" value="Dros_DevTransReg"/>
</dbReference>
<gene>
    <name evidence="3" type="primary">chinmo</name>
    <name evidence="3" type="ORF">EVAR_58783_1</name>
</gene>
<proteinExistence type="predicted"/>
<keyword evidence="4" id="KW-1185">Reference proteome</keyword>
<evidence type="ECO:0000313" key="4">
    <source>
        <dbReference type="Proteomes" id="UP000299102"/>
    </source>
</evidence>
<keyword evidence="2" id="KW-0539">Nucleus</keyword>
<dbReference type="STRING" id="151549.A0A4C1YKV9"/>
<protein>
    <submittedName>
        <fullName evidence="3">Zinc finger protein chinmo</fullName>
    </submittedName>
</protein>
<evidence type="ECO:0000313" key="3">
    <source>
        <dbReference type="EMBL" id="GBP75502.1"/>
    </source>
</evidence>
<sequence length="296" mass="32335">MCRFGYAGLWTHRCMPMLRPAARLRGREKAPTRPATTPAITYSWEGIRGGPGMDSQQQQYCLKWNSFGSNLATSFANLWNSESLADVTLFCEDAAELIIPHETVRRPPVLCCKVVVRVVPAPAPAPGASTVPIPIWFSVPTSDCDSIYLLHCPATTCWRTRARIFSTAFVASWCPTLCLSVTSELLLRRHASLVRPWRVGGAGVVMSVVSAHCISDELTKTEKFNEAKSVWFNFTQTARGLGIELWLCLINGVGVRGLAEGVACCRASSPPPPGPRALGVDALRAKCVVLLQIHEL</sequence>
<organism evidence="3 4">
    <name type="scientific">Eumeta variegata</name>
    <name type="common">Bagworm moth</name>
    <name type="synonym">Eumeta japonica</name>
    <dbReference type="NCBI Taxonomy" id="151549"/>
    <lineage>
        <taxon>Eukaryota</taxon>
        <taxon>Metazoa</taxon>
        <taxon>Ecdysozoa</taxon>
        <taxon>Arthropoda</taxon>
        <taxon>Hexapoda</taxon>
        <taxon>Insecta</taxon>
        <taxon>Pterygota</taxon>
        <taxon>Neoptera</taxon>
        <taxon>Endopterygota</taxon>
        <taxon>Lepidoptera</taxon>
        <taxon>Glossata</taxon>
        <taxon>Ditrysia</taxon>
        <taxon>Tineoidea</taxon>
        <taxon>Psychidae</taxon>
        <taxon>Oiketicinae</taxon>
        <taxon>Eumeta</taxon>
    </lineage>
</organism>
<evidence type="ECO:0000256" key="2">
    <source>
        <dbReference type="ARBA" id="ARBA00023242"/>
    </source>
</evidence>
<dbReference type="OrthoDB" id="10261408at2759"/>
<name>A0A4C1YKV9_EUMVA</name>
<dbReference type="EMBL" id="BGZK01001251">
    <property type="protein sequence ID" value="GBP75502.1"/>
    <property type="molecule type" value="Genomic_DNA"/>
</dbReference>
<dbReference type="Proteomes" id="UP000299102">
    <property type="component" value="Unassembled WGS sequence"/>
</dbReference>
<dbReference type="GO" id="GO:0005634">
    <property type="term" value="C:nucleus"/>
    <property type="evidence" value="ECO:0007669"/>
    <property type="project" value="UniProtKB-SubCell"/>
</dbReference>
<dbReference type="GO" id="GO:0006357">
    <property type="term" value="P:regulation of transcription by RNA polymerase II"/>
    <property type="evidence" value="ECO:0007669"/>
    <property type="project" value="TreeGrafter"/>
</dbReference>
<dbReference type="PANTHER" id="PTHR23110">
    <property type="entry name" value="BTB DOMAIN TRANSCRIPTION FACTOR"/>
    <property type="match status" value="1"/>
</dbReference>
<comment type="subcellular location">
    <subcellularLocation>
        <location evidence="1">Nucleus</location>
    </subcellularLocation>
</comment>